<organism evidence="2 3">
    <name type="scientific">Secundilactobacillus similis DSM 23365 = JCM 2765</name>
    <dbReference type="NCBI Taxonomy" id="1423804"/>
    <lineage>
        <taxon>Bacteria</taxon>
        <taxon>Bacillati</taxon>
        <taxon>Bacillota</taxon>
        <taxon>Bacilli</taxon>
        <taxon>Lactobacillales</taxon>
        <taxon>Lactobacillaceae</taxon>
        <taxon>Secundilactobacillus</taxon>
    </lineage>
</organism>
<name>A0A0R2FJM0_9LACO</name>
<evidence type="ECO:0000256" key="1">
    <source>
        <dbReference type="SAM" id="SignalP"/>
    </source>
</evidence>
<reference evidence="2 3" key="1">
    <citation type="journal article" date="2015" name="Genome Announc.">
        <title>Expanding the biotechnology potential of lactobacilli through comparative genomics of 213 strains and associated genera.</title>
        <authorList>
            <person name="Sun Z."/>
            <person name="Harris H.M."/>
            <person name="McCann A."/>
            <person name="Guo C."/>
            <person name="Argimon S."/>
            <person name="Zhang W."/>
            <person name="Yang X."/>
            <person name="Jeffery I.B."/>
            <person name="Cooney J.C."/>
            <person name="Kagawa T.F."/>
            <person name="Liu W."/>
            <person name="Song Y."/>
            <person name="Salvetti E."/>
            <person name="Wrobel A."/>
            <person name="Rasinkangas P."/>
            <person name="Parkhill J."/>
            <person name="Rea M.C."/>
            <person name="O'Sullivan O."/>
            <person name="Ritari J."/>
            <person name="Douillard F.P."/>
            <person name="Paul Ross R."/>
            <person name="Yang R."/>
            <person name="Briner A.E."/>
            <person name="Felis G.E."/>
            <person name="de Vos W.M."/>
            <person name="Barrangou R."/>
            <person name="Klaenhammer T.R."/>
            <person name="Caufield P.W."/>
            <person name="Cui Y."/>
            <person name="Zhang H."/>
            <person name="O'Toole P.W."/>
        </authorList>
    </citation>
    <scope>NUCLEOTIDE SEQUENCE [LARGE SCALE GENOMIC DNA]</scope>
    <source>
        <strain evidence="2 3">DSM 23365</strain>
    </source>
</reference>
<keyword evidence="1" id="KW-0732">Signal</keyword>
<keyword evidence="3" id="KW-1185">Reference proteome</keyword>
<proteinExistence type="predicted"/>
<evidence type="ECO:0000313" key="2">
    <source>
        <dbReference type="EMBL" id="KRN24938.1"/>
    </source>
</evidence>
<evidence type="ECO:0000313" key="3">
    <source>
        <dbReference type="Proteomes" id="UP000051442"/>
    </source>
</evidence>
<feature type="signal peptide" evidence="1">
    <location>
        <begin position="1"/>
        <end position="22"/>
    </location>
</feature>
<sequence length="145" mass="16068">MIKAKHLLSGSLVLVALVGGLAIVETQQPTTASAVTKGTPKALRGKFQYNLPKHSALGFGETITINAKYLIDQASGMPQVKVKNTYYVKRGKYYHLKGTGIKSGMYLGGTENYMIYRKGKHLKLTSYSYYQKHGFKHTDTAHLIK</sequence>
<dbReference type="EMBL" id="AYZM01000079">
    <property type="protein sequence ID" value="KRN24938.1"/>
    <property type="molecule type" value="Genomic_DNA"/>
</dbReference>
<dbReference type="PATRIC" id="fig|1423804.4.peg.443"/>
<dbReference type="AlphaFoldDB" id="A0A0R2FJM0"/>
<accession>A0A0R2FJM0</accession>
<dbReference type="RefSeq" id="WP_057151841.1">
    <property type="nucleotide sequence ID" value="NZ_AYZM01000079.1"/>
</dbReference>
<dbReference type="OrthoDB" id="2323055at2"/>
<dbReference type="Proteomes" id="UP000051442">
    <property type="component" value="Unassembled WGS sequence"/>
</dbReference>
<feature type="chain" id="PRO_5039398882" description="Surface layer protein A domain-containing protein" evidence="1">
    <location>
        <begin position="23"/>
        <end position="145"/>
    </location>
</feature>
<comment type="caution">
    <text evidence="2">The sequence shown here is derived from an EMBL/GenBank/DDBJ whole genome shotgun (WGS) entry which is preliminary data.</text>
</comment>
<gene>
    <name evidence="2" type="ORF">FD14_GL000406</name>
</gene>
<protein>
    <recommendedName>
        <fullName evidence="4">Surface layer protein A domain-containing protein</fullName>
    </recommendedName>
</protein>
<evidence type="ECO:0008006" key="4">
    <source>
        <dbReference type="Google" id="ProtNLM"/>
    </source>
</evidence>